<comment type="caution">
    <text evidence="1">The sequence shown here is derived from an EMBL/GenBank/DDBJ whole genome shotgun (WGS) entry which is preliminary data.</text>
</comment>
<name>A0ABR4IIJ7_9EURO</name>
<dbReference type="Proteomes" id="UP001610335">
    <property type="component" value="Unassembled WGS sequence"/>
</dbReference>
<reference evidence="1 2" key="1">
    <citation type="submission" date="2024-07" db="EMBL/GenBank/DDBJ databases">
        <title>Section-level genome sequencing and comparative genomics of Aspergillus sections Usti and Cavernicolus.</title>
        <authorList>
            <consortium name="Lawrence Berkeley National Laboratory"/>
            <person name="Nybo J.L."/>
            <person name="Vesth T.C."/>
            <person name="Theobald S."/>
            <person name="Frisvad J.C."/>
            <person name="Larsen T.O."/>
            <person name="Kjaerboelling I."/>
            <person name="Rothschild-Mancinelli K."/>
            <person name="Lyhne E.K."/>
            <person name="Kogle M.E."/>
            <person name="Barry K."/>
            <person name="Clum A."/>
            <person name="Na H."/>
            <person name="Ledsgaard L."/>
            <person name="Lin J."/>
            <person name="Lipzen A."/>
            <person name="Kuo A."/>
            <person name="Riley R."/>
            <person name="Mondo S."/>
            <person name="LaButti K."/>
            <person name="Haridas S."/>
            <person name="Pangalinan J."/>
            <person name="Salamov A.A."/>
            <person name="Simmons B.A."/>
            <person name="Magnuson J.K."/>
            <person name="Chen J."/>
            <person name="Drula E."/>
            <person name="Henrissat B."/>
            <person name="Wiebenga A."/>
            <person name="Lubbers R.J."/>
            <person name="Gomes A.C."/>
            <person name="Makela M.R."/>
            <person name="Stajich J."/>
            <person name="Grigoriev I.V."/>
            <person name="Mortensen U.H."/>
            <person name="De vries R.P."/>
            <person name="Baker S.E."/>
            <person name="Andersen M.R."/>
        </authorList>
    </citation>
    <scope>NUCLEOTIDE SEQUENCE [LARGE SCALE GENOMIC DNA]</scope>
    <source>
        <strain evidence="1 2">CBS 600.67</strain>
    </source>
</reference>
<gene>
    <name evidence="1" type="ORF">BDW59DRAFT_160231</name>
</gene>
<proteinExistence type="predicted"/>
<dbReference type="EMBL" id="JBFXLS010000024">
    <property type="protein sequence ID" value="KAL2827588.1"/>
    <property type="molecule type" value="Genomic_DNA"/>
</dbReference>
<accession>A0ABR4IIJ7</accession>
<protein>
    <submittedName>
        <fullName evidence="1">Uncharacterized protein</fullName>
    </submittedName>
</protein>
<keyword evidence="2" id="KW-1185">Reference proteome</keyword>
<evidence type="ECO:0000313" key="2">
    <source>
        <dbReference type="Proteomes" id="UP001610335"/>
    </source>
</evidence>
<evidence type="ECO:0000313" key="1">
    <source>
        <dbReference type="EMBL" id="KAL2827588.1"/>
    </source>
</evidence>
<sequence>MSLTFAQQGTADWTALGRMQFSDSIAVLSRLSSAGIEPLTVAFGQAMTQKLLVLAHFPDNSLGNLYSSGHPRDIAEEIIALGHISRGGTEQVTVQGGPVRCWLATYASLILGLRVDVNSDTNILFRNYDDQSTMLNFE</sequence>
<organism evidence="1 2">
    <name type="scientific">Aspergillus cavernicola</name>
    <dbReference type="NCBI Taxonomy" id="176166"/>
    <lineage>
        <taxon>Eukaryota</taxon>
        <taxon>Fungi</taxon>
        <taxon>Dikarya</taxon>
        <taxon>Ascomycota</taxon>
        <taxon>Pezizomycotina</taxon>
        <taxon>Eurotiomycetes</taxon>
        <taxon>Eurotiomycetidae</taxon>
        <taxon>Eurotiales</taxon>
        <taxon>Aspergillaceae</taxon>
        <taxon>Aspergillus</taxon>
        <taxon>Aspergillus subgen. Nidulantes</taxon>
    </lineage>
</organism>